<dbReference type="GO" id="GO:0033228">
    <property type="term" value="P:cysteine export across plasma membrane"/>
    <property type="evidence" value="ECO:0007669"/>
    <property type="project" value="TreeGrafter"/>
</dbReference>
<comment type="subcellular location">
    <subcellularLocation>
        <location evidence="1">Cell membrane</location>
        <topology evidence="1">Multi-pass membrane protein</topology>
    </subcellularLocation>
</comment>
<evidence type="ECO:0000313" key="8">
    <source>
        <dbReference type="Proteomes" id="UP000534388"/>
    </source>
</evidence>
<feature type="transmembrane region" description="Helical" evidence="6">
    <location>
        <begin position="176"/>
        <end position="194"/>
    </location>
</feature>
<dbReference type="AlphaFoldDB" id="A0A7W2EQM1"/>
<evidence type="ECO:0000313" key="7">
    <source>
        <dbReference type="EMBL" id="MBA5636816.1"/>
    </source>
</evidence>
<evidence type="ECO:0000256" key="6">
    <source>
        <dbReference type="SAM" id="Phobius"/>
    </source>
</evidence>
<dbReference type="Pfam" id="PF01810">
    <property type="entry name" value="LysE"/>
    <property type="match status" value="1"/>
</dbReference>
<dbReference type="PANTHER" id="PTHR30086">
    <property type="entry name" value="ARGININE EXPORTER PROTEIN ARGO"/>
    <property type="match status" value="1"/>
</dbReference>
<dbReference type="InterPro" id="IPR001123">
    <property type="entry name" value="LeuE-type"/>
</dbReference>
<evidence type="ECO:0000256" key="1">
    <source>
        <dbReference type="ARBA" id="ARBA00004651"/>
    </source>
</evidence>
<dbReference type="GO" id="GO:0015171">
    <property type="term" value="F:amino acid transmembrane transporter activity"/>
    <property type="evidence" value="ECO:0007669"/>
    <property type="project" value="TreeGrafter"/>
</dbReference>
<feature type="transmembrane region" description="Helical" evidence="6">
    <location>
        <begin position="143"/>
        <end position="164"/>
    </location>
</feature>
<dbReference type="Proteomes" id="UP000534388">
    <property type="component" value="Unassembled WGS sequence"/>
</dbReference>
<evidence type="ECO:0000256" key="5">
    <source>
        <dbReference type="ARBA" id="ARBA00023136"/>
    </source>
</evidence>
<proteinExistence type="predicted"/>
<dbReference type="GO" id="GO:0005886">
    <property type="term" value="C:plasma membrane"/>
    <property type="evidence" value="ECO:0007669"/>
    <property type="project" value="UniProtKB-SubCell"/>
</dbReference>
<keyword evidence="4 6" id="KW-1133">Transmembrane helix</keyword>
<evidence type="ECO:0000256" key="2">
    <source>
        <dbReference type="ARBA" id="ARBA00022475"/>
    </source>
</evidence>
<protein>
    <submittedName>
        <fullName evidence="7">LysE family translocator</fullName>
    </submittedName>
</protein>
<keyword evidence="5 6" id="KW-0472">Membrane</keyword>
<name>A0A7W2EQM1_9BURK</name>
<keyword evidence="2" id="KW-1003">Cell membrane</keyword>
<sequence>MNILVSMAAFALASSISPGPVNIVALSSGARHGLRASMRHVTGATVGFTALLLLTGLGLQALLAQVPALTRATQLAGAAFLLWMAWQLARDDGELAFSGDGKGPSLAVGAAMQWLNPKAWVAAVAGMGAFAANGDTALVWRFAALYGVVCYVSIACWAWAGTFLQRRLADPAGMRLFNRTMALLLAASAIYLLFSGDIGPASPPGSV</sequence>
<keyword evidence="3 6" id="KW-0812">Transmembrane</keyword>
<dbReference type="RefSeq" id="WP_182160928.1">
    <property type="nucleotide sequence ID" value="NZ_JACEZT010000003.1"/>
</dbReference>
<evidence type="ECO:0000256" key="3">
    <source>
        <dbReference type="ARBA" id="ARBA00022692"/>
    </source>
</evidence>
<keyword evidence="8" id="KW-1185">Reference proteome</keyword>
<gene>
    <name evidence="7" type="ORF">H3H37_07080</name>
</gene>
<feature type="transmembrane region" description="Helical" evidence="6">
    <location>
        <begin position="42"/>
        <end position="63"/>
    </location>
</feature>
<evidence type="ECO:0000256" key="4">
    <source>
        <dbReference type="ARBA" id="ARBA00022989"/>
    </source>
</evidence>
<dbReference type="EMBL" id="JACEZT010000003">
    <property type="protein sequence ID" value="MBA5636816.1"/>
    <property type="molecule type" value="Genomic_DNA"/>
</dbReference>
<organism evidence="7 8">
    <name type="scientific">Rugamonas brunnea</name>
    <dbReference type="NCBI Taxonomy" id="2758569"/>
    <lineage>
        <taxon>Bacteria</taxon>
        <taxon>Pseudomonadati</taxon>
        <taxon>Pseudomonadota</taxon>
        <taxon>Betaproteobacteria</taxon>
        <taxon>Burkholderiales</taxon>
        <taxon>Oxalobacteraceae</taxon>
        <taxon>Telluria group</taxon>
        <taxon>Rugamonas</taxon>
    </lineage>
</organism>
<accession>A0A7W2EQM1</accession>
<reference evidence="7 8" key="1">
    <citation type="submission" date="2020-07" db="EMBL/GenBank/DDBJ databases">
        <title>Novel species isolated from subtropical streams in China.</title>
        <authorList>
            <person name="Lu H."/>
        </authorList>
    </citation>
    <scope>NUCLEOTIDE SEQUENCE [LARGE SCALE GENOMIC DNA]</scope>
    <source>
        <strain evidence="7 8">LX20W</strain>
    </source>
</reference>
<dbReference type="PANTHER" id="PTHR30086:SF20">
    <property type="entry name" value="ARGININE EXPORTER PROTEIN ARGO-RELATED"/>
    <property type="match status" value="1"/>
</dbReference>
<comment type="caution">
    <text evidence="7">The sequence shown here is derived from an EMBL/GenBank/DDBJ whole genome shotgun (WGS) entry which is preliminary data.</text>
</comment>